<dbReference type="InterPro" id="IPR011008">
    <property type="entry name" value="Dimeric_a/b-barrel"/>
</dbReference>
<protein>
    <submittedName>
        <fullName evidence="3">Antibiotic biosynthesis monooxygenase</fullName>
    </submittedName>
</protein>
<evidence type="ECO:0000313" key="3">
    <source>
        <dbReference type="EMBL" id="NML26715.1"/>
    </source>
</evidence>
<keyword evidence="3" id="KW-0560">Oxidoreductase</keyword>
<name>A0A848G704_9RHOO</name>
<accession>A0A848G704</accession>
<dbReference type="PANTHER" id="PTHR40057">
    <property type="entry name" value="SLR1162 PROTEIN"/>
    <property type="match status" value="1"/>
</dbReference>
<proteinExistence type="predicted"/>
<evidence type="ECO:0000259" key="2">
    <source>
        <dbReference type="PROSITE" id="PS51725"/>
    </source>
</evidence>
<dbReference type="GO" id="GO:0004497">
    <property type="term" value="F:monooxygenase activity"/>
    <property type="evidence" value="ECO:0007669"/>
    <property type="project" value="UniProtKB-KW"/>
</dbReference>
<keyword evidence="1" id="KW-0812">Transmembrane</keyword>
<keyword evidence="1" id="KW-1133">Transmembrane helix</keyword>
<dbReference type="RefSeq" id="WP_169146252.1">
    <property type="nucleotide sequence ID" value="NZ_JABBGA010000009.1"/>
</dbReference>
<dbReference type="PANTHER" id="PTHR40057:SF1">
    <property type="entry name" value="SLR1162 PROTEIN"/>
    <property type="match status" value="1"/>
</dbReference>
<dbReference type="InterPro" id="IPR007138">
    <property type="entry name" value="ABM_dom"/>
</dbReference>
<keyword evidence="1" id="KW-0472">Membrane</keyword>
<dbReference type="Gene3D" id="3.30.70.100">
    <property type="match status" value="1"/>
</dbReference>
<dbReference type="EMBL" id="JABBGA010000009">
    <property type="protein sequence ID" value="NML26715.1"/>
    <property type="molecule type" value="Genomic_DNA"/>
</dbReference>
<organism evidence="3 4">
    <name type="scientific">Zoogloea dura</name>
    <dbReference type="NCBI Taxonomy" id="2728840"/>
    <lineage>
        <taxon>Bacteria</taxon>
        <taxon>Pseudomonadati</taxon>
        <taxon>Pseudomonadota</taxon>
        <taxon>Betaproteobacteria</taxon>
        <taxon>Rhodocyclales</taxon>
        <taxon>Zoogloeaceae</taxon>
        <taxon>Zoogloea</taxon>
    </lineage>
</organism>
<keyword evidence="4" id="KW-1185">Reference proteome</keyword>
<feature type="domain" description="ABM" evidence="2">
    <location>
        <begin position="11"/>
        <end position="100"/>
    </location>
</feature>
<dbReference type="Pfam" id="PF03992">
    <property type="entry name" value="ABM"/>
    <property type="match status" value="1"/>
</dbReference>
<reference evidence="3 4" key="1">
    <citation type="submission" date="2020-04" db="EMBL/GenBank/DDBJ databases">
        <title>Zoogloea sp. G-4-1-14 isolated from soil.</title>
        <authorList>
            <person name="Dahal R.H."/>
        </authorList>
    </citation>
    <scope>NUCLEOTIDE SEQUENCE [LARGE SCALE GENOMIC DNA]</scope>
    <source>
        <strain evidence="3 4">G-4-1-14</strain>
    </source>
</reference>
<evidence type="ECO:0000256" key="1">
    <source>
        <dbReference type="SAM" id="Phobius"/>
    </source>
</evidence>
<feature type="transmembrane region" description="Helical" evidence="1">
    <location>
        <begin position="125"/>
        <end position="145"/>
    </location>
</feature>
<keyword evidence="3" id="KW-0503">Monooxygenase</keyword>
<feature type="transmembrane region" description="Helical" evidence="1">
    <location>
        <begin position="151"/>
        <end position="171"/>
    </location>
</feature>
<dbReference type="Proteomes" id="UP000580043">
    <property type="component" value="Unassembled WGS sequence"/>
</dbReference>
<comment type="caution">
    <text evidence="3">The sequence shown here is derived from an EMBL/GenBank/DDBJ whole genome shotgun (WGS) entry which is preliminary data.</text>
</comment>
<dbReference type="InterPro" id="IPR038762">
    <property type="entry name" value="ABM_predict"/>
</dbReference>
<gene>
    <name evidence="3" type="ORF">HHL15_13245</name>
</gene>
<evidence type="ECO:0000313" key="4">
    <source>
        <dbReference type="Proteomes" id="UP000580043"/>
    </source>
</evidence>
<sequence length="185" mass="20360">MSASPTAASPISRIAKRKAKPGCESAYEAVVRGMFAETGKFPGFLGADLIPPQGPDEVYQVVMRFASQADLDRWDASEARQQWHERLSTVADGDPDYRLLTGLEAWFALPAAPGNQPPVRWKMAALTWLGIFPTVSLLLFFVAPLLGALPFLVRTAIITGLAVLMMTWLVMPRLVGRFKGWLTRT</sequence>
<dbReference type="AlphaFoldDB" id="A0A848G704"/>
<dbReference type="SUPFAM" id="SSF54909">
    <property type="entry name" value="Dimeric alpha+beta barrel"/>
    <property type="match status" value="1"/>
</dbReference>
<dbReference type="PROSITE" id="PS51725">
    <property type="entry name" value="ABM"/>
    <property type="match status" value="1"/>
</dbReference>